<dbReference type="EMBL" id="BAAALG010000011">
    <property type="protein sequence ID" value="GAA1108388.1"/>
    <property type="molecule type" value="Genomic_DNA"/>
</dbReference>
<accession>A0ABN1TZK0</accession>
<evidence type="ECO:0000313" key="1">
    <source>
        <dbReference type="EMBL" id="GAA1108388.1"/>
    </source>
</evidence>
<proteinExistence type="predicted"/>
<keyword evidence="2" id="KW-1185">Reference proteome</keyword>
<sequence>MTSAPRLHSWIADALHQQGSRARALDVAKQVWAQHETVLRDGDAFFTWQLDLHAAAAAMAADGKLLIDETGVWALPGAAPVRKAGWAEDEIASVVRGYLTLLESEHGGAPARRSQIVADLIAGTGRTPAQVEALLCNISAVVQEHDLIPLSHYRPRSNVPLGVRPAVAAALAALS</sequence>
<dbReference type="RefSeq" id="WP_343995696.1">
    <property type="nucleotide sequence ID" value="NZ_BAAALG010000011.1"/>
</dbReference>
<evidence type="ECO:0000313" key="2">
    <source>
        <dbReference type="Proteomes" id="UP001501581"/>
    </source>
</evidence>
<organism evidence="1 2">
    <name type="scientific">Nocardioides dubius</name>
    <dbReference type="NCBI Taxonomy" id="317019"/>
    <lineage>
        <taxon>Bacteria</taxon>
        <taxon>Bacillati</taxon>
        <taxon>Actinomycetota</taxon>
        <taxon>Actinomycetes</taxon>
        <taxon>Propionibacteriales</taxon>
        <taxon>Nocardioidaceae</taxon>
        <taxon>Nocardioides</taxon>
    </lineage>
</organism>
<protein>
    <submittedName>
        <fullName evidence="1">Uncharacterized protein</fullName>
    </submittedName>
</protein>
<name>A0ABN1TZK0_9ACTN</name>
<gene>
    <name evidence="1" type="ORF">GCM10009668_30720</name>
</gene>
<dbReference type="Proteomes" id="UP001501581">
    <property type="component" value="Unassembled WGS sequence"/>
</dbReference>
<comment type="caution">
    <text evidence="1">The sequence shown here is derived from an EMBL/GenBank/DDBJ whole genome shotgun (WGS) entry which is preliminary data.</text>
</comment>
<reference evidence="1 2" key="1">
    <citation type="journal article" date="2019" name="Int. J. Syst. Evol. Microbiol.">
        <title>The Global Catalogue of Microorganisms (GCM) 10K type strain sequencing project: providing services to taxonomists for standard genome sequencing and annotation.</title>
        <authorList>
            <consortium name="The Broad Institute Genomics Platform"/>
            <consortium name="The Broad Institute Genome Sequencing Center for Infectious Disease"/>
            <person name="Wu L."/>
            <person name="Ma J."/>
        </authorList>
    </citation>
    <scope>NUCLEOTIDE SEQUENCE [LARGE SCALE GENOMIC DNA]</scope>
    <source>
        <strain evidence="1 2">JCM 13008</strain>
    </source>
</reference>